<name>A0ABY9BI18_VITVI</name>
<dbReference type="SUPFAM" id="SSF57756">
    <property type="entry name" value="Retrovirus zinc finger-like domains"/>
    <property type="match status" value="1"/>
</dbReference>
<dbReference type="EMBL" id="CP126649">
    <property type="protein sequence ID" value="WJZ82480.1"/>
    <property type="molecule type" value="Genomic_DNA"/>
</dbReference>
<evidence type="ECO:0000259" key="7">
    <source>
        <dbReference type="PROSITE" id="PS51282"/>
    </source>
</evidence>
<proteinExistence type="predicted"/>
<keyword evidence="2" id="KW-0479">Metal-binding</keyword>
<gene>
    <name evidence="8" type="ORF">VitviT2T_002237</name>
</gene>
<organism evidence="8 9">
    <name type="scientific">Vitis vinifera</name>
    <name type="common">Grape</name>
    <dbReference type="NCBI Taxonomy" id="29760"/>
    <lineage>
        <taxon>Eukaryota</taxon>
        <taxon>Viridiplantae</taxon>
        <taxon>Streptophyta</taxon>
        <taxon>Embryophyta</taxon>
        <taxon>Tracheophyta</taxon>
        <taxon>Spermatophyta</taxon>
        <taxon>Magnoliopsida</taxon>
        <taxon>eudicotyledons</taxon>
        <taxon>Gunneridae</taxon>
        <taxon>Pentapetalae</taxon>
        <taxon>rosids</taxon>
        <taxon>Vitales</taxon>
        <taxon>Vitaceae</taxon>
        <taxon>Viteae</taxon>
        <taxon>Vitis</taxon>
    </lineage>
</organism>
<sequence>MGVIYFKFKSVKNFDIIPIDGNIVSVGSLKYKIFMKKQLYKGTDFDILITQARTNEEYTDDDTIIQDNTEVLVRRMAGHPSKPILLEQQNKINYSTLDVVPPPSSQTGLQQKTPPSGYICHRCQVPGHFIQHCPTNGSDIQRMKPNKPDSKKKEDERSIPPKLHCPLCKLPMLDAVMVKCCFTSFCHRCISNCPTCPCGARVVSNDLLPNLTLRDIILRFQDKEYKGVCGRGEKIQVKKLLPKR</sequence>
<dbReference type="InterPro" id="IPR036875">
    <property type="entry name" value="Znf_CCHC_sf"/>
</dbReference>
<dbReference type="PANTHER" id="PTHR15439:SF0">
    <property type="entry name" value="CELL DIVISION CYCLE AND APOPTOSIS REGULATOR PROTEIN 1-RELATED"/>
    <property type="match status" value="1"/>
</dbReference>
<evidence type="ECO:0000256" key="6">
    <source>
        <dbReference type="SAM" id="MobiDB-lite"/>
    </source>
</evidence>
<dbReference type="InterPro" id="IPR025829">
    <property type="entry name" value="Zn_knuckle_CX2CX3GHX4C"/>
</dbReference>
<keyword evidence="5" id="KW-0539">Nucleus</keyword>
<evidence type="ECO:0000313" key="8">
    <source>
        <dbReference type="EMBL" id="WJZ82480.1"/>
    </source>
</evidence>
<dbReference type="Gene3D" id="3.10.20.90">
    <property type="entry name" value="Phosphatidylinositol 3-kinase Catalytic Subunit, Chain A, domain 1"/>
    <property type="match status" value="1"/>
</dbReference>
<dbReference type="InterPro" id="IPR033489">
    <property type="entry name" value="RBBP6"/>
</dbReference>
<dbReference type="InterPro" id="IPR013083">
    <property type="entry name" value="Znf_RING/FYVE/PHD"/>
</dbReference>
<comment type="subcellular location">
    <subcellularLocation>
        <location evidence="1">Nucleus</location>
    </subcellularLocation>
</comment>
<dbReference type="PANTHER" id="PTHR15439">
    <property type="entry name" value="RETINOBLASTOMA-BINDING PROTEIN 6"/>
    <property type="match status" value="1"/>
</dbReference>
<evidence type="ECO:0000313" key="9">
    <source>
        <dbReference type="Proteomes" id="UP001227230"/>
    </source>
</evidence>
<keyword evidence="3" id="KW-0863">Zinc-finger</keyword>
<feature type="domain" description="DWNN" evidence="7">
    <location>
        <begin position="4"/>
        <end position="77"/>
    </location>
</feature>
<accession>A0ABY9BI18</accession>
<protein>
    <recommendedName>
        <fullName evidence="7">DWNN domain-containing protein</fullName>
    </recommendedName>
</protein>
<evidence type="ECO:0000256" key="5">
    <source>
        <dbReference type="ARBA" id="ARBA00023242"/>
    </source>
</evidence>
<evidence type="ECO:0000256" key="3">
    <source>
        <dbReference type="ARBA" id="ARBA00022771"/>
    </source>
</evidence>
<reference evidence="8 9" key="1">
    <citation type="journal article" date="2023" name="Hortic Res">
        <title>The complete reference genome for grapevine (Vitis vinifera L.) genetics and breeding.</title>
        <authorList>
            <person name="Shi X."/>
            <person name="Cao S."/>
            <person name="Wang X."/>
            <person name="Huang S."/>
            <person name="Wang Y."/>
            <person name="Liu Z."/>
            <person name="Liu W."/>
            <person name="Leng X."/>
            <person name="Peng Y."/>
            <person name="Wang N."/>
            <person name="Wang Y."/>
            <person name="Ma Z."/>
            <person name="Xu X."/>
            <person name="Zhang F."/>
            <person name="Xue H."/>
            <person name="Zhong H."/>
            <person name="Wang Y."/>
            <person name="Zhang K."/>
            <person name="Velt A."/>
            <person name="Avia K."/>
            <person name="Holtgrawe D."/>
            <person name="Grimplet J."/>
            <person name="Matus J.T."/>
            <person name="Ware D."/>
            <person name="Wu X."/>
            <person name="Wang H."/>
            <person name="Liu C."/>
            <person name="Fang Y."/>
            <person name="Rustenholz C."/>
            <person name="Cheng Z."/>
            <person name="Xiao H."/>
            <person name="Zhou Y."/>
        </authorList>
    </citation>
    <scope>NUCLEOTIDE SEQUENCE [LARGE SCALE GENOMIC DNA]</scope>
    <source>
        <strain evidence="9">cv. Pinot noir / PN40024</strain>
        <tissue evidence="8">Leaf</tissue>
    </source>
</reference>
<dbReference type="Pfam" id="PF08783">
    <property type="entry name" value="DWNN"/>
    <property type="match status" value="1"/>
</dbReference>
<dbReference type="Pfam" id="PF13696">
    <property type="entry name" value="zf-CCHC_2"/>
    <property type="match status" value="1"/>
</dbReference>
<dbReference type="InterPro" id="IPR014891">
    <property type="entry name" value="DWNN_domain"/>
</dbReference>
<keyword evidence="9" id="KW-1185">Reference proteome</keyword>
<dbReference type="SMART" id="SM01180">
    <property type="entry name" value="DWNN"/>
    <property type="match status" value="1"/>
</dbReference>
<dbReference type="Gene3D" id="3.30.40.10">
    <property type="entry name" value="Zinc/RING finger domain, C3HC4 (zinc finger)"/>
    <property type="match status" value="1"/>
</dbReference>
<keyword evidence="4" id="KW-0862">Zinc</keyword>
<dbReference type="Proteomes" id="UP001227230">
    <property type="component" value="Chromosome 2"/>
</dbReference>
<evidence type="ECO:0000256" key="1">
    <source>
        <dbReference type="ARBA" id="ARBA00004123"/>
    </source>
</evidence>
<feature type="region of interest" description="Disordered" evidence="6">
    <location>
        <begin position="135"/>
        <end position="158"/>
    </location>
</feature>
<feature type="compositionally biased region" description="Basic and acidic residues" evidence="6">
    <location>
        <begin position="146"/>
        <end position="158"/>
    </location>
</feature>
<evidence type="ECO:0000256" key="4">
    <source>
        <dbReference type="ARBA" id="ARBA00022833"/>
    </source>
</evidence>
<evidence type="ECO:0000256" key="2">
    <source>
        <dbReference type="ARBA" id="ARBA00022723"/>
    </source>
</evidence>
<dbReference type="PROSITE" id="PS51282">
    <property type="entry name" value="DWNN"/>
    <property type="match status" value="1"/>
</dbReference>
<dbReference type="SUPFAM" id="SSF57850">
    <property type="entry name" value="RING/U-box"/>
    <property type="match status" value="1"/>
</dbReference>
<dbReference type="Gene3D" id="4.10.60.10">
    <property type="entry name" value="Zinc finger, CCHC-type"/>
    <property type="match status" value="1"/>
</dbReference>